<evidence type="ECO:0000256" key="2">
    <source>
        <dbReference type="ARBA" id="ARBA00022729"/>
    </source>
</evidence>
<dbReference type="PROSITE" id="PS01187">
    <property type="entry name" value="EGF_CA"/>
    <property type="match status" value="1"/>
</dbReference>
<evidence type="ECO:0000313" key="10">
    <source>
        <dbReference type="EnsemblMetazoa" id="G10491.1:cds"/>
    </source>
</evidence>
<feature type="disulfide bond" evidence="6">
    <location>
        <begin position="136"/>
        <end position="145"/>
    </location>
</feature>
<dbReference type="GO" id="GO:0005509">
    <property type="term" value="F:calcium ion binding"/>
    <property type="evidence" value="ECO:0007669"/>
    <property type="project" value="InterPro"/>
</dbReference>
<keyword evidence="1 6" id="KW-0245">EGF-like domain</keyword>
<reference evidence="10" key="1">
    <citation type="submission" date="2022-08" db="UniProtKB">
        <authorList>
            <consortium name="EnsemblMetazoa"/>
        </authorList>
    </citation>
    <scope>IDENTIFICATION</scope>
    <source>
        <strain evidence="10">05x7-T-G4-1.051#20</strain>
    </source>
</reference>
<dbReference type="SMART" id="SM00181">
    <property type="entry name" value="EGF"/>
    <property type="match status" value="1"/>
</dbReference>
<dbReference type="PANTHER" id="PTHR16897:SF2">
    <property type="entry name" value="OS03G0226600 PROTEIN"/>
    <property type="match status" value="1"/>
</dbReference>
<dbReference type="EnsemblMetazoa" id="G10491.1">
    <property type="protein sequence ID" value="G10491.1:cds"/>
    <property type="gene ID" value="G10491"/>
</dbReference>
<dbReference type="SUPFAM" id="SSF53300">
    <property type="entry name" value="vWA-like"/>
    <property type="match status" value="1"/>
</dbReference>
<dbReference type="InterPro" id="IPR002035">
    <property type="entry name" value="VWF_A"/>
</dbReference>
<keyword evidence="3" id="KW-0677">Repeat</keyword>
<keyword evidence="11" id="KW-1185">Reference proteome</keyword>
<dbReference type="Pfam" id="PF00092">
    <property type="entry name" value="VWA"/>
    <property type="match status" value="1"/>
</dbReference>
<evidence type="ECO:0000256" key="1">
    <source>
        <dbReference type="ARBA" id="ARBA00022536"/>
    </source>
</evidence>
<dbReference type="SMART" id="SM00327">
    <property type="entry name" value="VWA"/>
    <property type="match status" value="1"/>
</dbReference>
<dbReference type="CDD" id="cd00063">
    <property type="entry name" value="FN3"/>
    <property type="match status" value="1"/>
</dbReference>
<dbReference type="PROSITE" id="PS50026">
    <property type="entry name" value="EGF_3"/>
    <property type="match status" value="1"/>
</dbReference>
<feature type="chain" id="PRO_5036450207" evidence="7">
    <location>
        <begin position="22"/>
        <end position="3427"/>
    </location>
</feature>
<dbReference type="SMART" id="SM00179">
    <property type="entry name" value="EGF_CA"/>
    <property type="match status" value="1"/>
</dbReference>
<dbReference type="InterPro" id="IPR000152">
    <property type="entry name" value="EGF-type_Asp/Asn_hydroxyl_site"/>
</dbReference>
<evidence type="ECO:0000256" key="7">
    <source>
        <dbReference type="SAM" id="SignalP"/>
    </source>
</evidence>
<dbReference type="CDD" id="cd01450">
    <property type="entry name" value="vWFA_subfamily_ECM"/>
    <property type="match status" value="1"/>
</dbReference>
<dbReference type="InterPro" id="IPR036116">
    <property type="entry name" value="FN3_sf"/>
</dbReference>
<organism evidence="10 11">
    <name type="scientific">Magallana gigas</name>
    <name type="common">Pacific oyster</name>
    <name type="synonym">Crassostrea gigas</name>
    <dbReference type="NCBI Taxonomy" id="29159"/>
    <lineage>
        <taxon>Eukaryota</taxon>
        <taxon>Metazoa</taxon>
        <taxon>Spiralia</taxon>
        <taxon>Lophotrochozoa</taxon>
        <taxon>Mollusca</taxon>
        <taxon>Bivalvia</taxon>
        <taxon>Autobranchia</taxon>
        <taxon>Pteriomorphia</taxon>
        <taxon>Ostreida</taxon>
        <taxon>Ostreoidea</taxon>
        <taxon>Ostreidae</taxon>
        <taxon>Magallana</taxon>
    </lineage>
</organism>
<dbReference type="PROSITE" id="PS50234">
    <property type="entry name" value="VWFA"/>
    <property type="match status" value="1"/>
</dbReference>
<keyword evidence="5" id="KW-0325">Glycoprotein</keyword>
<comment type="caution">
    <text evidence="6">Lacks conserved residue(s) required for the propagation of feature annotation.</text>
</comment>
<proteinExistence type="predicted"/>
<dbReference type="SUPFAM" id="SSF57196">
    <property type="entry name" value="EGF/Laminin"/>
    <property type="match status" value="1"/>
</dbReference>
<dbReference type="PANTHER" id="PTHR16897">
    <property type="entry name" value="OS10G0105400 PROTEIN"/>
    <property type="match status" value="1"/>
</dbReference>
<evidence type="ECO:0000256" key="3">
    <source>
        <dbReference type="ARBA" id="ARBA00022737"/>
    </source>
</evidence>
<sequence>MILKGFLIFLYPLMYLTTYSCVEDINKPFLSKEKATSYLRSRRVKRDINEECSETEGCWHEEIREIGVSDVCTWMKNRLCSQLNCAAGYACITTVANCDNLDYYKVECQDIDECASNPCQNGGTCSNNINSFYCSCPEHVHGTMCEYEYTKLSLNPLTSTCTCNGGNCGIGSITGQQICTKVDILFLIDDSSSISSSGFAYAKSVAAKLVDCLTIGSEDVRVGMMTFGSSVSSKLVFSQFTDKNQIKSTIVGSPYRGEIRTYTNIPLQNALPSMTSNSPDTLDIVIVLTDGKSNSNVMYASQALHSAGVYTFAMGIGAVIDSNNLQTIARNPNTDYHVATNDYTDLHRKVSKLINGLCTGYTLPEILTCEMEIQDSFGEKLHSPTIGSSHCHNQQHFYGKFQPEFIFTDVMIDGENKGFRPTLPHSDFHFGVATAHVDLLKKIKSGADIAISRYVLKSSSDYQRLVSRLVNLTNSVKFSDSERLCLKLDAKVGGQITFESKSYPYGRTSAQRTLCYFYDDQAPRHCSDLRTCTYSPLQLSADIINASTLSVSFTGWSDVDIDGTSSIFASGISHLEITLHEMEYSNGILKMKHASKIPTTVCHNCSNFVINITQTDDPILYGVVVEVVDVALNPRQARRFVLYDASSQMKIHKHYDLRVTSASAKTNFLWQTEHGSLCYNWTNRYYNDKFVHYDPLSPIDAGVHNHFTGVYEQTTGKFPVTGTANIHGITSFRYTIQKDLVDMISDQLTPNFPEENICVPVSGVNDGNTITFRISANDIIGHEIKESVVHHIDSSPPEISNAWLIRDGTREIFVHNMKDLSAMTLQFKAFDVHSGLVSVHWSIRNEDDNTVFGNGALGVYSIANCAISKHCYCPSIGECQLMNYTLVMNSLVVNDTHIGEHHRKYMIELEVVNHAALRTTESVTILVDESAPETGVVREGSQGSSDIDYISEPNITISWRGFIDHESGIKFYRLGLSNSCLSLEELWYPNSSNFEYYDTEELSMHVLISSEEKMYSSVIAFNNAMEPSKVGCSDGILVDRTPPIISNVSIKNLRINPSIGCADGSFWYVNEDFIKTKVACNSTCSSNDPLINVLPENPMKSKTTKDVCLLPAFTNEYLYIGNDLLDISWNISDIESQIQEVFIGIGSSQFSILSPDISGYSKTHHNTFYRLRHSGLGGNGIVFVFIKAVNKANKETVVAIGPIIVDETPPLCLNKPTTGLTKDLIIVSWSTEDFEDNQQIGNLKTIYYRLVSKGSMVRTDFAKWTNHSLCSNGRYCVTFPLSEIQHIDMGSGRVYQVEFHAYNDAGHFCEILSQNIILPSPFLPTRGMVYDVDVVTSEEDAYVEDIDASFTLDSFCVYLKGIHHLESLIYELGVGLSKASDDVISLHHVNGSFFNNGAYFCENTSKLKPYQKYFVLLKASSSGGSITLSSDGFVKINKKDFDNFLKINDGPGCTSTNLVLQENLVLSGTNFILNTSLPLVVGSVYTAFVNASADIISIKGEEASIISKSYNSFTFMPLSHLPVFTISVSLTDLKSNVVDLFRCEEDVDIQDQFTDIGANLFINSTLDHHISRYELSLMSCGSSINGVCNSVISKRVGKQKHYMFTEVHNILTEGYYKILLRVCFRSKCIPGGYSDGFYFETNDPEFGSFSAELDSKSEECVDIQLHFQEFRCSYPLDTFTKFYRWAIFTDGDTDGSKQLTDYKIHVNNTGEIRTCISMPGHPHRTLRACLEGYCRSGKVSKTCTFINVIQNPNYYNKGVVYDLDARSEFFSALDTYKYTRNIGYKLKELHTNEINYRAQFFRPGAFIIGVGKTINAWCISKSARVPMRCEEDDSCLELKRETGGLVKFSSKLPMEYNTMYYICVNITSNVSSSQCSNGFIIDRDPPSKGEVYIKTKKNGYITDDSRLDIHWHGFTDDNKFRNLGYPSSIQFYEIAIGTKKETGDVLTFQNVGLLSAISISNTSLVGGTSYYFSVKAHDHAGNYLTGSSKPYIFDKTPPTHGDVYVGYYLNHKSYVKPSRLLVQCIGFLDHESGIEKFEIGVGSTKESADVFPLFDHHYTNTPIEVPAHNILFDGHVYYIIVVVWNYAGLSTSGFSNPFIFDSSPPEKGVVREGHAHNQRDEDYTTDSTVHINWTEFVDKHSPIDYYRIGLGSGVGLLDIHNFIYIGKKQEWTWTLSFIPGKRYFSTVEGCNMAGLCSQTSSNGIVIDSSPPVPGFVSIGAENVKYIPQRSSLSLEWGNFADIQSGIVHYEICVGTSKLNCNILRWKNVRLEQTALLLNLALPTNQDLYAVVKATNRVGLSTRQTSHSFRVDDTPPTVTKLPRFISSEDASSIYDSSVVRVEWGFDDKESPIKMTLLSLRLQDGAHSEIDNIVVNSKDMFVKSLSSKEWLKDGDSYYVVVTSCNMAGLCESIKSETVVFDGTPPIHGHVLEGGMWSNANSTIILKWKSYDDPESGISSYFITIGKTHNGMEISSGIVNVVHNGDENSIQTGVFNISELIKSGDKIVFSIWARNKASLNGTIRRLTFIAVSNDQNNTGGNLIVERHSCSVSYCTNECTCTILGGKCNHIQNTHECIKSNNSQMSVNSKIALRILGSPSDDWTSSTRCLDVEWHSQNITVLRYEWSIGLNHMPYGYGIFDTTIEQIWHDISLQTRVVHCLPKKRQLLNGRQYVAYLRTWVTENEYILTQSKPIIIDTTRPSIRRGRFIIDSDAECIRDKEFTNNKALKTCWKGVFADEQSGIKEFRMMIGVSPGGHEISGIQSVGLATNFSWNFPDLEPGVRYYSSVEAVNSVGQSTTLTSDGITIDSTPPDAGIVFTTKFYHNERWLKEMSTISASWEGFTDFESSIDHYILSVIDADQNVIVQDLNVGFLNKYTITDLLLVHGMSYFINVRAVDMAGHSSNISRSEAITVDKTMPEGILCKTFLEHSNVTTKILTNQKQVIKDVFRLNHSTLYKVVIDGDLDIDIQDMVIDIDGNLYEVALNEQSSEISFMSKTSTSDIGVYVNSPQNQSLSLRITMLKCKVSEIGDIEALVVRQISPNFLTIAANVMDKESEIRHVEMYFGTHSRGRQLKTIKATSPFTIHKVYMPISHGTTLHISAMAENNAGFKKYFYSIAIVWDHTPPNLHIKNVSVSYVDENGDTLTLVNVDWKLDENESEVAYCQCAFGNEVASQNLQSWEMSRDLFSCQSRLSIPHGSIVFPSVQCFNRVGLQTVVNRNLPVVVSFDSPRPLSKDVHFVVNSVKVQNSVNVQQISTTLYFHWPVFSDISGISKYSVCIKSDNIMVYDWQSIGRHNYFSADEILLDTTRNYTVLVSGTNVGGRTSDPINGSISVINIVPVQTGNSCLANETINGNVLVTWTDVFSLTTEMEPYYIVYLGSDVGFSDLLQNFKTSNTEYLLSTKPKQVYAVITAKYATGSESTYRELININNF</sequence>
<dbReference type="InterPro" id="IPR036465">
    <property type="entry name" value="vWFA_dom_sf"/>
</dbReference>
<feature type="domain" description="VWFA" evidence="9">
    <location>
        <begin position="183"/>
        <end position="357"/>
    </location>
</feature>
<evidence type="ECO:0000313" key="11">
    <source>
        <dbReference type="Proteomes" id="UP000005408"/>
    </source>
</evidence>
<dbReference type="InterPro" id="IPR000742">
    <property type="entry name" value="EGF"/>
</dbReference>
<dbReference type="FunFam" id="2.10.25.10:FF:000122">
    <property type="entry name" value="Protein crumbs homolog 2"/>
    <property type="match status" value="1"/>
</dbReference>
<dbReference type="Pfam" id="PF00008">
    <property type="entry name" value="EGF"/>
    <property type="match status" value="1"/>
</dbReference>
<name>A0A8W8HPL9_MAGGI</name>
<evidence type="ECO:0000256" key="6">
    <source>
        <dbReference type="PROSITE-ProRule" id="PRU00076"/>
    </source>
</evidence>
<feature type="signal peptide" evidence="7">
    <location>
        <begin position="1"/>
        <end position="21"/>
    </location>
</feature>
<dbReference type="PROSITE" id="PS51257">
    <property type="entry name" value="PROKAR_LIPOPROTEIN"/>
    <property type="match status" value="1"/>
</dbReference>
<dbReference type="SUPFAM" id="SSF49265">
    <property type="entry name" value="Fibronectin type III"/>
    <property type="match status" value="1"/>
</dbReference>
<evidence type="ECO:0000256" key="5">
    <source>
        <dbReference type="ARBA" id="ARBA00023180"/>
    </source>
</evidence>
<feature type="domain" description="EGF-like" evidence="8">
    <location>
        <begin position="110"/>
        <end position="146"/>
    </location>
</feature>
<dbReference type="Gene3D" id="2.10.25.10">
    <property type="entry name" value="Laminin"/>
    <property type="match status" value="1"/>
</dbReference>
<keyword evidence="4 6" id="KW-1015">Disulfide bond</keyword>
<dbReference type="InterPro" id="IPR003961">
    <property type="entry name" value="FN3_dom"/>
</dbReference>
<dbReference type="PROSITE" id="PS00022">
    <property type="entry name" value="EGF_1"/>
    <property type="match status" value="1"/>
</dbReference>
<dbReference type="CDD" id="cd00054">
    <property type="entry name" value="EGF_CA"/>
    <property type="match status" value="1"/>
</dbReference>
<dbReference type="Gene3D" id="3.40.50.410">
    <property type="entry name" value="von Willebrand factor, type A domain"/>
    <property type="match status" value="1"/>
</dbReference>
<evidence type="ECO:0000259" key="8">
    <source>
        <dbReference type="PROSITE" id="PS50026"/>
    </source>
</evidence>
<dbReference type="InterPro" id="IPR001881">
    <property type="entry name" value="EGF-like_Ca-bd_dom"/>
</dbReference>
<dbReference type="PROSITE" id="PS00010">
    <property type="entry name" value="ASX_HYDROXYL"/>
    <property type="match status" value="1"/>
</dbReference>
<dbReference type="InterPro" id="IPR018097">
    <property type="entry name" value="EGF_Ca-bd_CS"/>
</dbReference>
<protein>
    <submittedName>
        <fullName evidence="10">Uncharacterized protein</fullName>
    </submittedName>
</protein>
<dbReference type="PRINTS" id="PR00453">
    <property type="entry name" value="VWFADOMAIN"/>
</dbReference>
<accession>A0A8W8HPL9</accession>
<evidence type="ECO:0000259" key="9">
    <source>
        <dbReference type="PROSITE" id="PS50234"/>
    </source>
</evidence>
<evidence type="ECO:0000256" key="4">
    <source>
        <dbReference type="ARBA" id="ARBA00023157"/>
    </source>
</evidence>
<dbReference type="Proteomes" id="UP000005408">
    <property type="component" value="Unassembled WGS sequence"/>
</dbReference>
<keyword evidence="2 7" id="KW-0732">Signal</keyword>